<evidence type="ECO:0000256" key="6">
    <source>
        <dbReference type="SAM" id="MobiDB-lite"/>
    </source>
</evidence>
<dbReference type="SUPFAM" id="SSF49764">
    <property type="entry name" value="HSP20-like chaperones"/>
    <property type="match status" value="1"/>
</dbReference>
<comment type="similarity">
    <text evidence="4 5">Belongs to the small heat shock protein (HSP20) family.</text>
</comment>
<dbReference type="InterPro" id="IPR002068">
    <property type="entry name" value="A-crystallin/Hsp20_dom"/>
</dbReference>
<evidence type="ECO:0000256" key="5">
    <source>
        <dbReference type="RuleBase" id="RU003616"/>
    </source>
</evidence>
<dbReference type="PANTHER" id="PTHR11527">
    <property type="entry name" value="HEAT-SHOCK PROTEIN 20 FAMILY MEMBER"/>
    <property type="match status" value="1"/>
</dbReference>
<dbReference type="AlphaFoldDB" id="A0A835FRG2"/>
<feature type="region of interest" description="Disordered" evidence="6">
    <location>
        <begin position="184"/>
        <end position="212"/>
    </location>
</feature>
<dbReference type="GO" id="GO:0006950">
    <property type="term" value="P:response to stress"/>
    <property type="evidence" value="ECO:0007669"/>
    <property type="project" value="UniProtKB-ARBA"/>
</dbReference>
<dbReference type="EMBL" id="JACEFO010000430">
    <property type="protein sequence ID" value="KAF8769750.1"/>
    <property type="molecule type" value="Genomic_DNA"/>
</dbReference>
<dbReference type="Gene3D" id="2.60.40.790">
    <property type="match status" value="1"/>
</dbReference>
<evidence type="ECO:0000256" key="4">
    <source>
        <dbReference type="PROSITE-ProRule" id="PRU00285"/>
    </source>
</evidence>
<name>A0A835FRG2_9POAL</name>
<dbReference type="InterPro" id="IPR008978">
    <property type="entry name" value="HSP20-like_chaperone"/>
</dbReference>
<feature type="region of interest" description="Disordered" evidence="6">
    <location>
        <begin position="251"/>
        <end position="276"/>
    </location>
</feature>
<comment type="caution">
    <text evidence="8">The sequence shown here is derived from an EMBL/GenBank/DDBJ whole genome shotgun (WGS) entry which is preliminary data.</text>
</comment>
<dbReference type="OrthoDB" id="1431247at2759"/>
<feature type="compositionally biased region" description="Basic and acidic residues" evidence="6">
    <location>
        <begin position="252"/>
        <end position="262"/>
    </location>
</feature>
<feature type="compositionally biased region" description="Polar residues" evidence="6">
    <location>
        <begin position="40"/>
        <end position="52"/>
    </location>
</feature>
<evidence type="ECO:0000259" key="7">
    <source>
        <dbReference type="PROSITE" id="PS01031"/>
    </source>
</evidence>
<keyword evidence="2" id="KW-0963">Cytoplasm</keyword>
<dbReference type="CDD" id="cd06464">
    <property type="entry name" value="ACD_sHsps-like"/>
    <property type="match status" value="1"/>
</dbReference>
<dbReference type="GO" id="GO:0005737">
    <property type="term" value="C:cytoplasm"/>
    <property type="evidence" value="ECO:0007669"/>
    <property type="project" value="UniProtKB-SubCell"/>
</dbReference>
<proteinExistence type="inferred from homology"/>
<evidence type="ECO:0000313" key="9">
    <source>
        <dbReference type="Proteomes" id="UP000636709"/>
    </source>
</evidence>
<evidence type="ECO:0000256" key="1">
    <source>
        <dbReference type="ARBA" id="ARBA00004496"/>
    </source>
</evidence>
<feature type="compositionally biased region" description="Basic and acidic residues" evidence="6">
    <location>
        <begin position="203"/>
        <end position="212"/>
    </location>
</feature>
<comment type="subcellular location">
    <subcellularLocation>
        <location evidence="1">Cytoplasm</location>
    </subcellularLocation>
</comment>
<protein>
    <recommendedName>
        <fullName evidence="7">SHSP domain-containing protein</fullName>
    </recommendedName>
</protein>
<accession>A0A835FRG2</accession>
<evidence type="ECO:0000313" key="8">
    <source>
        <dbReference type="EMBL" id="KAF8769750.1"/>
    </source>
</evidence>
<dbReference type="PROSITE" id="PS01031">
    <property type="entry name" value="SHSP"/>
    <property type="match status" value="1"/>
</dbReference>
<evidence type="ECO:0000256" key="3">
    <source>
        <dbReference type="ARBA" id="ARBA00023016"/>
    </source>
</evidence>
<gene>
    <name evidence="8" type="ORF">HU200_006359</name>
</gene>
<dbReference type="FunFam" id="2.60.40.790:FF:000010">
    <property type="entry name" value="17.3 kDa class II heat shock protein-like"/>
    <property type="match status" value="1"/>
</dbReference>
<evidence type="ECO:0000256" key="2">
    <source>
        <dbReference type="ARBA" id="ARBA00022490"/>
    </source>
</evidence>
<sequence length="276" mass="30714">MGTPRRTAQERASKAQAISILRTAPEPSPSRRPTHRSSSFVPTQSAKPPHTSITLHTLPSHPYILTLSQPQFNQPQEQREITTKPFSSAIVHHPPNQPMEFSFGGFGDPAFSAALQQLMDLPDELDRQLSAPTRAYVRDRRAMANTPMDVKELPSGAIVLAVDMPGVNPSDVKVQVEEGNVLTISGERKRPAEDGQQQQQQQKEADGEKQGVKYLRMERRMGKFMRRFPLPESADLDSIRAEYKDGVLTVTVDKKPPPEPKKPRVVQVTVGDQQGK</sequence>
<feature type="domain" description="SHSP" evidence="7">
    <location>
        <begin position="139"/>
        <end position="269"/>
    </location>
</feature>
<organism evidence="8 9">
    <name type="scientific">Digitaria exilis</name>
    <dbReference type="NCBI Taxonomy" id="1010633"/>
    <lineage>
        <taxon>Eukaryota</taxon>
        <taxon>Viridiplantae</taxon>
        <taxon>Streptophyta</taxon>
        <taxon>Embryophyta</taxon>
        <taxon>Tracheophyta</taxon>
        <taxon>Spermatophyta</taxon>
        <taxon>Magnoliopsida</taxon>
        <taxon>Liliopsida</taxon>
        <taxon>Poales</taxon>
        <taxon>Poaceae</taxon>
        <taxon>PACMAD clade</taxon>
        <taxon>Panicoideae</taxon>
        <taxon>Panicodae</taxon>
        <taxon>Paniceae</taxon>
        <taxon>Anthephorinae</taxon>
        <taxon>Digitaria</taxon>
    </lineage>
</organism>
<keyword evidence="3" id="KW-0346">Stress response</keyword>
<dbReference type="InterPro" id="IPR031107">
    <property type="entry name" value="Small_HSP"/>
</dbReference>
<reference evidence="8" key="1">
    <citation type="submission" date="2020-07" db="EMBL/GenBank/DDBJ databases">
        <title>Genome sequence and genetic diversity analysis of an under-domesticated orphan crop, white fonio (Digitaria exilis).</title>
        <authorList>
            <person name="Bennetzen J.L."/>
            <person name="Chen S."/>
            <person name="Ma X."/>
            <person name="Wang X."/>
            <person name="Yssel A.E.J."/>
            <person name="Chaluvadi S.R."/>
            <person name="Johnson M."/>
            <person name="Gangashetty P."/>
            <person name="Hamidou F."/>
            <person name="Sanogo M.D."/>
            <person name="Zwaenepoel A."/>
            <person name="Wallace J."/>
            <person name="Van De Peer Y."/>
            <person name="Van Deynze A."/>
        </authorList>
    </citation>
    <scope>NUCLEOTIDE SEQUENCE</scope>
    <source>
        <tissue evidence="8">Leaves</tissue>
    </source>
</reference>
<dbReference type="Pfam" id="PF00011">
    <property type="entry name" value="HSP20"/>
    <property type="match status" value="1"/>
</dbReference>
<keyword evidence="9" id="KW-1185">Reference proteome</keyword>
<feature type="region of interest" description="Disordered" evidence="6">
    <location>
        <begin position="1"/>
        <end position="52"/>
    </location>
</feature>
<dbReference type="Proteomes" id="UP000636709">
    <property type="component" value="Unassembled WGS sequence"/>
</dbReference>